<reference evidence="2 3" key="1">
    <citation type="submission" date="2019-02" db="EMBL/GenBank/DDBJ databases">
        <title>Deep-cultivation of Planctomycetes and their phenomic and genomic characterization uncovers novel biology.</title>
        <authorList>
            <person name="Wiegand S."/>
            <person name="Jogler M."/>
            <person name="Boedeker C."/>
            <person name="Pinto D."/>
            <person name="Vollmers J."/>
            <person name="Rivas-Marin E."/>
            <person name="Kohn T."/>
            <person name="Peeters S.H."/>
            <person name="Heuer A."/>
            <person name="Rast P."/>
            <person name="Oberbeckmann S."/>
            <person name="Bunk B."/>
            <person name="Jeske O."/>
            <person name="Meyerdierks A."/>
            <person name="Storesund J.E."/>
            <person name="Kallscheuer N."/>
            <person name="Luecker S."/>
            <person name="Lage O.M."/>
            <person name="Pohl T."/>
            <person name="Merkel B.J."/>
            <person name="Hornburger P."/>
            <person name="Mueller R.-W."/>
            <person name="Bruemmer F."/>
            <person name="Labrenz M."/>
            <person name="Spormann A.M."/>
            <person name="Op den Camp H."/>
            <person name="Overmann J."/>
            <person name="Amann R."/>
            <person name="Jetten M.S.M."/>
            <person name="Mascher T."/>
            <person name="Medema M.H."/>
            <person name="Devos D.P."/>
            <person name="Kaster A.-K."/>
            <person name="Ovreas L."/>
            <person name="Rohde M."/>
            <person name="Galperin M.Y."/>
            <person name="Jogler C."/>
        </authorList>
    </citation>
    <scope>NUCLEOTIDE SEQUENCE [LARGE SCALE GENOMIC DNA]</scope>
    <source>
        <strain evidence="2 3">Pan181</strain>
    </source>
</reference>
<accession>A0A518AIA5</accession>
<keyword evidence="2" id="KW-0378">Hydrolase</keyword>
<dbReference type="RefSeq" id="WP_145245442.1">
    <property type="nucleotide sequence ID" value="NZ_CP036278.1"/>
</dbReference>
<dbReference type="KEGG" id="amuc:Pan181_06470"/>
<dbReference type="PANTHER" id="PTHR46018">
    <property type="entry name" value="ZINC PHOSPHODIESTERASE ELAC PROTEIN 1"/>
    <property type="match status" value="1"/>
</dbReference>
<dbReference type="OrthoDB" id="9800940at2"/>
<dbReference type="Proteomes" id="UP000315750">
    <property type="component" value="Chromosome"/>
</dbReference>
<evidence type="ECO:0000259" key="1">
    <source>
        <dbReference type="Pfam" id="PF12706"/>
    </source>
</evidence>
<evidence type="ECO:0000313" key="2">
    <source>
        <dbReference type="EMBL" id="QDU54465.1"/>
    </source>
</evidence>
<dbReference type="Gene3D" id="3.60.15.10">
    <property type="entry name" value="Ribonuclease Z/Hydroxyacylglutathione hydrolase-like"/>
    <property type="match status" value="1"/>
</dbReference>
<dbReference type="EMBL" id="CP036278">
    <property type="protein sequence ID" value="QDU54465.1"/>
    <property type="molecule type" value="Genomic_DNA"/>
</dbReference>
<gene>
    <name evidence="2" type="primary">rbn</name>
    <name evidence="2" type="ORF">Pan181_06470</name>
</gene>
<dbReference type="AlphaFoldDB" id="A0A518AIA5"/>
<feature type="domain" description="Metallo-beta-lactamase" evidence="1">
    <location>
        <begin position="29"/>
        <end position="217"/>
    </location>
</feature>
<evidence type="ECO:0000313" key="3">
    <source>
        <dbReference type="Proteomes" id="UP000315750"/>
    </source>
</evidence>
<dbReference type="SUPFAM" id="SSF56281">
    <property type="entry name" value="Metallo-hydrolase/oxidoreductase"/>
    <property type="match status" value="1"/>
</dbReference>
<dbReference type="Pfam" id="PF12706">
    <property type="entry name" value="Lactamase_B_2"/>
    <property type="match status" value="1"/>
</dbReference>
<keyword evidence="3" id="KW-1185">Reference proteome</keyword>
<organism evidence="2 3">
    <name type="scientific">Aeoliella mucimassa</name>
    <dbReference type="NCBI Taxonomy" id="2527972"/>
    <lineage>
        <taxon>Bacteria</taxon>
        <taxon>Pseudomonadati</taxon>
        <taxon>Planctomycetota</taxon>
        <taxon>Planctomycetia</taxon>
        <taxon>Pirellulales</taxon>
        <taxon>Lacipirellulaceae</taxon>
        <taxon>Aeoliella</taxon>
    </lineage>
</organism>
<name>A0A518AIA5_9BACT</name>
<protein>
    <submittedName>
        <fullName evidence="2">Ribonuclease BN</fullName>
        <ecNumber evidence="2">3.1.-.-</ecNumber>
    </submittedName>
</protein>
<dbReference type="InterPro" id="IPR001279">
    <property type="entry name" value="Metallo-B-lactamas"/>
</dbReference>
<dbReference type="GO" id="GO:0042781">
    <property type="term" value="F:3'-tRNA processing endoribonuclease activity"/>
    <property type="evidence" value="ECO:0007669"/>
    <property type="project" value="TreeGrafter"/>
</dbReference>
<proteinExistence type="predicted"/>
<sequence>MQLVCLGTTGFHPNARRQTASFVIPEVGVVLDAGTGLFRLADYLATDGVDIFLSHAHLDHVSGLTYLVETFGVEAHDRVTIHARSEVLDAVRNHLFAPAIFPVPPGYQFAELGKSCVLPANNEGKTGTLTTFPLTHPGGSTGMRLDWPGHSLAYVTDTTASDEADYIDTIRGADLLVHEANFPASYDQMAELTGHSCLDKVVAVAQAAEVGRLVITHVDPLLTKEEDFDLTAFRKQLASITIAEDLDVQEF</sequence>
<dbReference type="InterPro" id="IPR036866">
    <property type="entry name" value="RibonucZ/Hydroxyglut_hydro"/>
</dbReference>
<dbReference type="PANTHER" id="PTHR46018:SF2">
    <property type="entry name" value="ZINC PHOSPHODIESTERASE ELAC PROTEIN 1"/>
    <property type="match status" value="1"/>
</dbReference>
<dbReference type="EC" id="3.1.-.-" evidence="2"/>